<organism evidence="2">
    <name type="scientific">marine sediment metagenome</name>
    <dbReference type="NCBI Taxonomy" id="412755"/>
    <lineage>
        <taxon>unclassified sequences</taxon>
        <taxon>metagenomes</taxon>
        <taxon>ecological metagenomes</taxon>
    </lineage>
</organism>
<dbReference type="GO" id="GO:0005249">
    <property type="term" value="F:voltage-gated potassium channel activity"/>
    <property type="evidence" value="ECO:0007669"/>
    <property type="project" value="InterPro"/>
</dbReference>
<dbReference type="SUPFAM" id="SSF51206">
    <property type="entry name" value="cAMP-binding domain-like"/>
    <property type="match status" value="1"/>
</dbReference>
<dbReference type="PROSITE" id="PS00888">
    <property type="entry name" value="CNMP_BINDING_1"/>
    <property type="match status" value="1"/>
</dbReference>
<dbReference type="SMART" id="SM00100">
    <property type="entry name" value="cNMP"/>
    <property type="match status" value="1"/>
</dbReference>
<reference evidence="2" key="1">
    <citation type="journal article" date="2015" name="Nature">
        <title>Complex archaea that bridge the gap between prokaryotes and eukaryotes.</title>
        <authorList>
            <person name="Spang A."/>
            <person name="Saw J.H."/>
            <person name="Jorgensen S.L."/>
            <person name="Zaremba-Niedzwiedzka K."/>
            <person name="Martijn J."/>
            <person name="Lind A.E."/>
            <person name="van Eijk R."/>
            <person name="Schleper C."/>
            <person name="Guy L."/>
            <person name="Ettema T.J."/>
        </authorList>
    </citation>
    <scope>NUCLEOTIDE SEQUENCE</scope>
</reference>
<dbReference type="InterPro" id="IPR018488">
    <property type="entry name" value="cNMP-bd_CS"/>
</dbReference>
<dbReference type="CDD" id="cd00038">
    <property type="entry name" value="CAP_ED"/>
    <property type="match status" value="1"/>
</dbReference>
<dbReference type="PANTHER" id="PTHR45743">
    <property type="entry name" value="POTASSIUM CHANNEL AKT1"/>
    <property type="match status" value="1"/>
</dbReference>
<evidence type="ECO:0000259" key="1">
    <source>
        <dbReference type="PROSITE" id="PS50042"/>
    </source>
</evidence>
<dbReference type="Pfam" id="PF00027">
    <property type="entry name" value="cNMP_binding"/>
    <property type="match status" value="1"/>
</dbReference>
<gene>
    <name evidence="2" type="ORF">LCGC14_1774050</name>
</gene>
<comment type="caution">
    <text evidence="2">The sequence shown here is derived from an EMBL/GenBank/DDBJ whole genome shotgun (WGS) entry which is preliminary data.</text>
</comment>
<feature type="domain" description="Cyclic nucleotide-binding" evidence="1">
    <location>
        <begin position="8"/>
        <end position="129"/>
    </location>
</feature>
<evidence type="ECO:0000313" key="2">
    <source>
        <dbReference type="EMBL" id="KKM03478.1"/>
    </source>
</evidence>
<dbReference type="InterPro" id="IPR018490">
    <property type="entry name" value="cNMP-bd_dom_sf"/>
</dbReference>
<dbReference type="AlphaFoldDB" id="A0A0F9JX37"/>
<dbReference type="InterPro" id="IPR045319">
    <property type="entry name" value="KAT/AKT"/>
</dbReference>
<dbReference type="Gene3D" id="2.60.120.10">
    <property type="entry name" value="Jelly Rolls"/>
    <property type="match status" value="1"/>
</dbReference>
<accession>A0A0F9JX37</accession>
<sequence length="153" mass="17200">MDLPLGYLFKGLNDDRLKRIANIATEVSMENEQEICVEGETAKALYILKTGAVELVTKVENEVELPVGILRNPGDIFGGGVLVAPYLYSLMARCAKTGILFKIEGSALQELIKEDRDLGCIIMSNLAEHFLDRLKESRREVKIHFNTLLRSYR</sequence>
<proteinExistence type="predicted"/>
<dbReference type="InterPro" id="IPR014710">
    <property type="entry name" value="RmlC-like_jellyroll"/>
</dbReference>
<protein>
    <recommendedName>
        <fullName evidence="1">Cyclic nucleotide-binding domain-containing protein</fullName>
    </recommendedName>
</protein>
<name>A0A0F9JX37_9ZZZZ</name>
<dbReference type="PANTHER" id="PTHR45743:SF2">
    <property type="entry name" value="POTASSIUM CHANNEL AKT1"/>
    <property type="match status" value="1"/>
</dbReference>
<dbReference type="PROSITE" id="PS50042">
    <property type="entry name" value="CNMP_BINDING_3"/>
    <property type="match status" value="1"/>
</dbReference>
<dbReference type="EMBL" id="LAZR01016672">
    <property type="protein sequence ID" value="KKM03478.1"/>
    <property type="molecule type" value="Genomic_DNA"/>
</dbReference>
<dbReference type="InterPro" id="IPR000595">
    <property type="entry name" value="cNMP-bd_dom"/>
</dbReference>